<sequence>MLPERSRPLLWLLGPGLQAVCEPGPPRRRPTARPSLGHCGAGPEWARRMVTWCHEAPRPRGPNKPLEPVDLNWSG</sequence>
<proteinExistence type="predicted"/>
<keyword evidence="3" id="KW-1185">Reference proteome</keyword>
<dbReference type="InParanoid" id="A0A2T3AL48"/>
<dbReference type="EMBL" id="KZ678378">
    <property type="protein sequence ID" value="PSS02311.1"/>
    <property type="molecule type" value="Genomic_DNA"/>
</dbReference>
<dbReference type="Proteomes" id="UP000241462">
    <property type="component" value="Unassembled WGS sequence"/>
</dbReference>
<reference evidence="2 3" key="1">
    <citation type="journal article" date="2018" name="Mycol. Prog.">
        <title>Coniella lustricola, a new species from submerged detritus.</title>
        <authorList>
            <person name="Raudabaugh D.B."/>
            <person name="Iturriaga T."/>
            <person name="Carver A."/>
            <person name="Mondo S."/>
            <person name="Pangilinan J."/>
            <person name="Lipzen A."/>
            <person name="He G."/>
            <person name="Amirebrahimi M."/>
            <person name="Grigoriev I.V."/>
            <person name="Miller A.N."/>
        </authorList>
    </citation>
    <scope>NUCLEOTIDE SEQUENCE [LARGE SCALE GENOMIC DNA]</scope>
    <source>
        <strain evidence="2 3">B22-T-1</strain>
    </source>
</reference>
<evidence type="ECO:0000256" key="1">
    <source>
        <dbReference type="SAM" id="MobiDB-lite"/>
    </source>
</evidence>
<dbReference type="AlphaFoldDB" id="A0A2T3AL48"/>
<evidence type="ECO:0000313" key="2">
    <source>
        <dbReference type="EMBL" id="PSS02311.1"/>
    </source>
</evidence>
<accession>A0A2T3AL48</accession>
<protein>
    <submittedName>
        <fullName evidence="2">Uncharacterized protein</fullName>
    </submittedName>
</protein>
<name>A0A2T3AL48_9PEZI</name>
<evidence type="ECO:0000313" key="3">
    <source>
        <dbReference type="Proteomes" id="UP000241462"/>
    </source>
</evidence>
<gene>
    <name evidence="2" type="ORF">BD289DRAFT_257124</name>
</gene>
<organism evidence="2 3">
    <name type="scientific">Coniella lustricola</name>
    <dbReference type="NCBI Taxonomy" id="2025994"/>
    <lineage>
        <taxon>Eukaryota</taxon>
        <taxon>Fungi</taxon>
        <taxon>Dikarya</taxon>
        <taxon>Ascomycota</taxon>
        <taxon>Pezizomycotina</taxon>
        <taxon>Sordariomycetes</taxon>
        <taxon>Sordariomycetidae</taxon>
        <taxon>Diaporthales</taxon>
        <taxon>Schizoparmaceae</taxon>
        <taxon>Coniella</taxon>
    </lineage>
</organism>
<feature type="region of interest" description="Disordered" evidence="1">
    <location>
        <begin position="56"/>
        <end position="75"/>
    </location>
</feature>